<protein>
    <submittedName>
        <fullName evidence="1">Uncharacterized protein</fullName>
    </submittedName>
</protein>
<organism evidence="1 2">
    <name type="scientific">Candidatus Iainarchaeum sp</name>
    <dbReference type="NCBI Taxonomy" id="3101447"/>
    <lineage>
        <taxon>Archaea</taxon>
        <taxon>Candidatus Iainarchaeota</taxon>
        <taxon>Candidatus Iainarchaeia</taxon>
        <taxon>Candidatus Iainarchaeales</taxon>
        <taxon>Candidatus Iainarchaeaceae</taxon>
        <taxon>Candidatus Iainarchaeum</taxon>
    </lineage>
</organism>
<comment type="caution">
    <text evidence="1">The sequence shown here is derived from an EMBL/GenBank/DDBJ whole genome shotgun (WGS) entry which is preliminary data.</text>
</comment>
<evidence type="ECO:0000313" key="2">
    <source>
        <dbReference type="Proteomes" id="UP000577419"/>
    </source>
</evidence>
<dbReference type="Proteomes" id="UP000577419">
    <property type="component" value="Unassembled WGS sequence"/>
</dbReference>
<name>A0A7J4ISG6_9ARCH</name>
<gene>
    <name evidence="1" type="ORF">HA237_03760</name>
</gene>
<dbReference type="AlphaFoldDB" id="A0A7J4ISG6"/>
<dbReference type="EMBL" id="DUFG01000018">
    <property type="protein sequence ID" value="HIH08461.1"/>
    <property type="molecule type" value="Genomic_DNA"/>
</dbReference>
<dbReference type="PROSITE" id="PS51257">
    <property type="entry name" value="PROKAR_LIPOPROTEIN"/>
    <property type="match status" value="1"/>
</dbReference>
<accession>A0A7J4ISG6</accession>
<reference evidence="2" key="1">
    <citation type="journal article" date="2020" name="bioRxiv">
        <title>A rank-normalized archaeal taxonomy based on genome phylogeny resolves widespread incomplete and uneven classifications.</title>
        <authorList>
            <person name="Rinke C."/>
            <person name="Chuvochina M."/>
            <person name="Mussig A.J."/>
            <person name="Chaumeil P.-A."/>
            <person name="Waite D.W."/>
            <person name="Whitman W.B."/>
            <person name="Parks D.H."/>
            <person name="Hugenholtz P."/>
        </authorList>
    </citation>
    <scope>NUCLEOTIDE SEQUENCE [LARGE SCALE GENOMIC DNA]</scope>
</reference>
<proteinExistence type="predicted"/>
<evidence type="ECO:0000313" key="1">
    <source>
        <dbReference type="EMBL" id="HIH08461.1"/>
    </source>
</evidence>
<sequence length="318" mass="34255">MKKLPVFLALVLLAFFSGCIEADAGQDGFENENAAQVTGLTNNAFNAVKVNSTQTAETGQEEPSRAEILRGTVAPSKGIVLPVKWNDALVKTVEAGGIDINKYNASLARYGQKLTPEHERLLLEGSDENIVFSPETAFFNLNMLWALGLTNENQVLTHGKISEYENKSGFASTGGWTLGEKPGGELLASAKIIQLTPEQQAIVEEVAANTYRPCCNNATAFPDCNHGMAALALAELMASHGATKEQIFDALLVANSYWFTQTYVNIAAYFEENGKSWNEINSKEVLGQAYSSYKGSIEVKKSLESIPIVDSAGATCAV</sequence>